<dbReference type="HAMAP" id="MF_00123">
    <property type="entry name" value="Arg_tRNA_synth"/>
    <property type="match status" value="1"/>
</dbReference>
<dbReference type="PRINTS" id="PR01038">
    <property type="entry name" value="TRNASYNTHARG"/>
</dbReference>
<dbReference type="Gene3D" id="1.10.730.10">
    <property type="entry name" value="Isoleucyl-tRNA Synthetase, Domain 1"/>
    <property type="match status" value="1"/>
</dbReference>
<dbReference type="AlphaFoldDB" id="A0A8T5GE19"/>
<evidence type="ECO:0000256" key="11">
    <source>
        <dbReference type="RuleBase" id="RU363038"/>
    </source>
</evidence>
<dbReference type="Pfam" id="PF00750">
    <property type="entry name" value="tRNA-synt_1d"/>
    <property type="match status" value="1"/>
</dbReference>
<keyword evidence="7 10" id="KW-0648">Protein biosynthesis</keyword>
<evidence type="ECO:0000256" key="5">
    <source>
        <dbReference type="ARBA" id="ARBA00022741"/>
    </source>
</evidence>
<dbReference type="SUPFAM" id="SSF52374">
    <property type="entry name" value="Nucleotidylyl transferase"/>
    <property type="match status" value="1"/>
</dbReference>
<dbReference type="NCBIfam" id="TIGR00456">
    <property type="entry name" value="argS"/>
    <property type="match status" value="1"/>
</dbReference>
<dbReference type="Gene3D" id="3.40.50.620">
    <property type="entry name" value="HUPs"/>
    <property type="match status" value="1"/>
</dbReference>
<evidence type="ECO:0000256" key="6">
    <source>
        <dbReference type="ARBA" id="ARBA00022840"/>
    </source>
</evidence>
<evidence type="ECO:0000313" key="15">
    <source>
        <dbReference type="Proteomes" id="UP000722459"/>
    </source>
</evidence>
<evidence type="ECO:0000256" key="10">
    <source>
        <dbReference type="HAMAP-Rule" id="MF_00123"/>
    </source>
</evidence>
<dbReference type="PANTHER" id="PTHR11956">
    <property type="entry name" value="ARGINYL-TRNA SYNTHETASE"/>
    <property type="match status" value="1"/>
</dbReference>
<dbReference type="EMBL" id="JABJNZ010000021">
    <property type="protein sequence ID" value="MBT4870211.1"/>
    <property type="molecule type" value="Genomic_DNA"/>
</dbReference>
<proteinExistence type="inferred from homology"/>
<evidence type="ECO:0000259" key="13">
    <source>
        <dbReference type="SMART" id="SM01016"/>
    </source>
</evidence>
<dbReference type="InterPro" id="IPR035684">
    <property type="entry name" value="ArgRS_core"/>
</dbReference>
<dbReference type="FunFam" id="1.10.730.10:FF:000008">
    <property type="entry name" value="Arginine--tRNA ligase"/>
    <property type="match status" value="1"/>
</dbReference>
<dbReference type="InterPro" id="IPR008909">
    <property type="entry name" value="DALR_anticod-bd"/>
</dbReference>
<keyword evidence="5 10" id="KW-0547">Nucleotide-binding</keyword>
<dbReference type="InterPro" id="IPR036695">
    <property type="entry name" value="Arg-tRNA-synth_N_sf"/>
</dbReference>
<dbReference type="SUPFAM" id="SSF55190">
    <property type="entry name" value="Arginyl-tRNA synthetase (ArgRS), N-terminal 'additional' domain"/>
    <property type="match status" value="1"/>
</dbReference>
<keyword evidence="6 10" id="KW-0067">ATP-binding</keyword>
<dbReference type="SMART" id="SM01016">
    <property type="entry name" value="Arg_tRNA_synt_N"/>
    <property type="match status" value="1"/>
</dbReference>
<feature type="domain" description="DALR anticodon binding" evidence="12">
    <location>
        <begin position="450"/>
        <end position="568"/>
    </location>
</feature>
<sequence length="568" mass="64773">MNYKEKIALLLAKETKFDKEQITLLLEVPPQGLGDFAFPCFILAKEIKENPVEIAKIISKELTSDFLEKVEAKGPYINFFISKGNLSSSTLSNIFEGKLINIKEKGKVMIEYSGPNTNKPLHLGHLRNNSLGMAYSNLMEAVGLKVIRANIINDRGIHICKSMLAYQKFANGKTPESEGKKSDHFVGDMYVLYNEKVKENPLLEKEAKELLKKWEENDKETIKLWEKMNKWALDGMKKTYKLFGSEFDEWFFESEFFKKKAGHKLVEEGLTKGVFQKEDNGAVAAILEPEIPNKIIMRGDGTALYATNDLGVTQYRFDKFGIDRCFWVVANEQDLYFKQLFSMFDKLGRKWAKDCHHISYGMVNLTSGKMKSREGTVVDADDIITQVKDIALVEIKKRYSDLDEKEIEKRALAIALSAIKFYLLKNAAKKEITFDPVESLSFEGETGPYLQYSFARAKSILRKANEEGKKYKRENFDLLTHDKEKELVIELGKFSSAVEKSFEQFSLHSIAHNLLGIAEKFNSFYHEVPVLKSDSKELLNARLSLVEATTIVIAKGLEILDIVAIEKM</sequence>
<dbReference type="GO" id="GO:0005737">
    <property type="term" value="C:cytoplasm"/>
    <property type="evidence" value="ECO:0007669"/>
    <property type="project" value="UniProtKB-SubCell"/>
</dbReference>
<comment type="similarity">
    <text evidence="2 10 11">Belongs to the class-I aminoacyl-tRNA synthetase family.</text>
</comment>
<keyword evidence="8 10" id="KW-0030">Aminoacyl-tRNA synthetase</keyword>
<dbReference type="PROSITE" id="PS00178">
    <property type="entry name" value="AA_TRNA_LIGASE_I"/>
    <property type="match status" value="1"/>
</dbReference>
<dbReference type="SUPFAM" id="SSF47323">
    <property type="entry name" value="Anticodon-binding domain of a subclass of class I aminoacyl-tRNA synthetases"/>
    <property type="match status" value="1"/>
</dbReference>
<protein>
    <recommendedName>
        <fullName evidence="10">Arginine--tRNA ligase</fullName>
        <ecNumber evidence="10">6.1.1.19</ecNumber>
    </recommendedName>
    <alternativeName>
        <fullName evidence="10">Arginyl-tRNA synthetase</fullName>
        <shortName evidence="10">ArgRS</shortName>
    </alternativeName>
</protein>
<keyword evidence="4 10" id="KW-0436">Ligase</keyword>
<evidence type="ECO:0000256" key="9">
    <source>
        <dbReference type="ARBA" id="ARBA00049339"/>
    </source>
</evidence>
<evidence type="ECO:0000256" key="4">
    <source>
        <dbReference type="ARBA" id="ARBA00022598"/>
    </source>
</evidence>
<dbReference type="EC" id="6.1.1.19" evidence="10"/>
<dbReference type="Pfam" id="PF03485">
    <property type="entry name" value="Arg_tRNA_synt_N"/>
    <property type="match status" value="1"/>
</dbReference>
<comment type="catalytic activity">
    <reaction evidence="9 10">
        <text>tRNA(Arg) + L-arginine + ATP = L-arginyl-tRNA(Arg) + AMP + diphosphate</text>
        <dbReference type="Rhea" id="RHEA:20301"/>
        <dbReference type="Rhea" id="RHEA-COMP:9658"/>
        <dbReference type="Rhea" id="RHEA-COMP:9673"/>
        <dbReference type="ChEBI" id="CHEBI:30616"/>
        <dbReference type="ChEBI" id="CHEBI:32682"/>
        <dbReference type="ChEBI" id="CHEBI:33019"/>
        <dbReference type="ChEBI" id="CHEBI:78442"/>
        <dbReference type="ChEBI" id="CHEBI:78513"/>
        <dbReference type="ChEBI" id="CHEBI:456215"/>
        <dbReference type="EC" id="6.1.1.19"/>
    </reaction>
</comment>
<reference evidence="14" key="1">
    <citation type="journal article" date="2021" name="ISME J.">
        <title>Mercury methylation by metabolically versatile and cosmopolitan marine bacteria.</title>
        <authorList>
            <person name="Lin H."/>
            <person name="Ascher D.B."/>
            <person name="Myung Y."/>
            <person name="Lamborg C.H."/>
            <person name="Hallam S.J."/>
            <person name="Gionfriddo C.M."/>
            <person name="Holt K.E."/>
            <person name="Moreau J.W."/>
        </authorList>
    </citation>
    <scope>NUCLEOTIDE SEQUENCE</scope>
    <source>
        <strain evidence="14">SI075_bin30</strain>
    </source>
</reference>
<evidence type="ECO:0000256" key="3">
    <source>
        <dbReference type="ARBA" id="ARBA00022490"/>
    </source>
</evidence>
<dbReference type="SMART" id="SM00836">
    <property type="entry name" value="DALR_1"/>
    <property type="match status" value="1"/>
</dbReference>
<dbReference type="Gene3D" id="3.30.1360.70">
    <property type="entry name" value="Arginyl tRNA synthetase N-terminal domain"/>
    <property type="match status" value="1"/>
</dbReference>
<dbReference type="InterPro" id="IPR014729">
    <property type="entry name" value="Rossmann-like_a/b/a_fold"/>
</dbReference>
<evidence type="ECO:0000313" key="14">
    <source>
        <dbReference type="EMBL" id="MBT4870211.1"/>
    </source>
</evidence>
<dbReference type="InterPro" id="IPR001412">
    <property type="entry name" value="aa-tRNA-synth_I_CS"/>
</dbReference>
<dbReference type="PANTHER" id="PTHR11956:SF5">
    <property type="entry name" value="ARGININE--TRNA LIGASE, CYTOPLASMIC"/>
    <property type="match status" value="1"/>
</dbReference>
<evidence type="ECO:0000259" key="12">
    <source>
        <dbReference type="SMART" id="SM00836"/>
    </source>
</evidence>
<dbReference type="InterPro" id="IPR009080">
    <property type="entry name" value="tRNAsynth_Ia_anticodon-bd"/>
</dbReference>
<dbReference type="GO" id="GO:0006420">
    <property type="term" value="P:arginyl-tRNA aminoacylation"/>
    <property type="evidence" value="ECO:0007669"/>
    <property type="project" value="UniProtKB-UniRule"/>
</dbReference>
<feature type="domain" description="Arginyl tRNA synthetase N-terminal" evidence="13">
    <location>
        <begin position="1"/>
        <end position="81"/>
    </location>
</feature>
<evidence type="ECO:0000256" key="8">
    <source>
        <dbReference type="ARBA" id="ARBA00023146"/>
    </source>
</evidence>
<dbReference type="GO" id="GO:0005524">
    <property type="term" value="F:ATP binding"/>
    <property type="evidence" value="ECO:0007669"/>
    <property type="project" value="UniProtKB-UniRule"/>
</dbReference>
<feature type="short sequence motif" description="'HIGH' region" evidence="10">
    <location>
        <begin position="115"/>
        <end position="125"/>
    </location>
</feature>
<dbReference type="GO" id="GO:0004814">
    <property type="term" value="F:arginine-tRNA ligase activity"/>
    <property type="evidence" value="ECO:0007669"/>
    <property type="project" value="UniProtKB-UniRule"/>
</dbReference>
<evidence type="ECO:0000256" key="7">
    <source>
        <dbReference type="ARBA" id="ARBA00022917"/>
    </source>
</evidence>
<gene>
    <name evidence="10 14" type="primary">argS</name>
    <name evidence="14" type="ORF">HON47_01420</name>
</gene>
<name>A0A8T5GE19_9ARCH</name>
<dbReference type="InterPro" id="IPR005148">
    <property type="entry name" value="Arg-tRNA-synth_N"/>
</dbReference>
<evidence type="ECO:0000256" key="2">
    <source>
        <dbReference type="ARBA" id="ARBA00005594"/>
    </source>
</evidence>
<keyword evidence="3 10" id="KW-0963">Cytoplasm</keyword>
<dbReference type="Pfam" id="PF05746">
    <property type="entry name" value="DALR_1"/>
    <property type="match status" value="1"/>
</dbReference>
<organism evidence="14 15">
    <name type="scientific">Candidatus Iainarchaeum sp</name>
    <dbReference type="NCBI Taxonomy" id="3101447"/>
    <lineage>
        <taxon>Archaea</taxon>
        <taxon>Candidatus Iainarchaeota</taxon>
        <taxon>Candidatus Iainarchaeia</taxon>
        <taxon>Candidatus Iainarchaeales</taxon>
        <taxon>Candidatus Iainarchaeaceae</taxon>
        <taxon>Candidatus Iainarchaeum</taxon>
    </lineage>
</organism>
<evidence type="ECO:0000256" key="1">
    <source>
        <dbReference type="ARBA" id="ARBA00004496"/>
    </source>
</evidence>
<dbReference type="InterPro" id="IPR001278">
    <property type="entry name" value="Arg-tRNA-ligase"/>
</dbReference>
<dbReference type="Proteomes" id="UP000722459">
    <property type="component" value="Unassembled WGS sequence"/>
</dbReference>
<comment type="caution">
    <text evidence="14">The sequence shown here is derived from an EMBL/GenBank/DDBJ whole genome shotgun (WGS) entry which is preliminary data.</text>
</comment>
<comment type="subcellular location">
    <subcellularLocation>
        <location evidence="1 10">Cytoplasm</location>
    </subcellularLocation>
</comment>
<accession>A0A8T5GE19</accession>